<proteinExistence type="predicted"/>
<reference evidence="1 2" key="1">
    <citation type="submission" date="2017-06" db="EMBL/GenBank/DDBJ databases">
        <title>Genome sequencing of cyanobaciteial culture collection at National Institute for Environmental Studies (NIES).</title>
        <authorList>
            <person name="Hirose Y."/>
            <person name="Shimura Y."/>
            <person name="Fujisawa T."/>
            <person name="Nakamura Y."/>
            <person name="Kawachi M."/>
        </authorList>
    </citation>
    <scope>NUCLEOTIDE SEQUENCE [LARGE SCALE GENOMIC DNA]</scope>
    <source>
        <strain evidence="1 2">NIES-23</strain>
    </source>
</reference>
<gene>
    <name evidence="1" type="ORF">NIES23_23780</name>
</gene>
<dbReference type="AlphaFoldDB" id="A0A1Z4KKX1"/>
<protein>
    <submittedName>
        <fullName evidence="1">Uncharacterized protein</fullName>
    </submittedName>
</protein>
<name>A0A1Z4KKX1_ANAVA</name>
<accession>A0A1Z4KKX1</accession>
<dbReference type="EMBL" id="AP018216">
    <property type="protein sequence ID" value="BAY69584.1"/>
    <property type="molecule type" value="Genomic_DNA"/>
</dbReference>
<dbReference type="Proteomes" id="UP000217507">
    <property type="component" value="Chromosome"/>
</dbReference>
<evidence type="ECO:0000313" key="2">
    <source>
        <dbReference type="Proteomes" id="UP000217507"/>
    </source>
</evidence>
<evidence type="ECO:0000313" key="1">
    <source>
        <dbReference type="EMBL" id="BAY69584.1"/>
    </source>
</evidence>
<sequence length="36" mass="4387">MMFEPPHEVKEDLNKEDLNIELLNYWPKKRSLNLDS</sequence>
<organism evidence="1 2">
    <name type="scientific">Trichormus variabilis NIES-23</name>
    <dbReference type="NCBI Taxonomy" id="1973479"/>
    <lineage>
        <taxon>Bacteria</taxon>
        <taxon>Bacillati</taxon>
        <taxon>Cyanobacteriota</taxon>
        <taxon>Cyanophyceae</taxon>
        <taxon>Nostocales</taxon>
        <taxon>Nostocaceae</taxon>
        <taxon>Trichormus</taxon>
    </lineage>
</organism>